<feature type="compositionally biased region" description="Low complexity" evidence="1">
    <location>
        <begin position="258"/>
        <end position="272"/>
    </location>
</feature>
<dbReference type="InterPro" id="IPR043519">
    <property type="entry name" value="NT_sf"/>
</dbReference>
<keyword evidence="3" id="KW-1185">Reference proteome</keyword>
<feature type="compositionally biased region" description="Basic and acidic residues" evidence="1">
    <location>
        <begin position="279"/>
        <end position="298"/>
    </location>
</feature>
<comment type="caution">
    <text evidence="2">The sequence shown here is derived from an EMBL/GenBank/DDBJ whole genome shotgun (WGS) entry which is preliminary data.</text>
</comment>
<sequence>MPQASAAQAEAGRPALDALLGERLARSAPTGEEAARIGEALGSLEATLKQEWCAAPFGSLPSTLRARGSDVDVTCLCRRGLPAGQTAAGLLAEKIGPLFRDRGRLGFAIVSSRARPGLWRAGVSWEEVLQARVPILKLRFDDQLDVDLSCQKHEGAAEHAPPARVRGPRREGAEPRGRREALGQGRGRLWRLWRQAIVLLVHAPRHLLHAGGQWEEFCLLRSSSPWTHFARSRTRGKTTRGSWPSAVADGRAPCPLRSSSSASSCSTTAGSGRARRGRERPLREEARRGEARVREAPRQARPAPAHRGPVHPGAQPQLRARRAPGEAELRRAFAEAADGLRAGSLPAGLRADAPAPAALPPQGRAEGTGEDRPEPTVGTPGGAAAGACAGRGGDPGGGSMMLATAAVDAHQSSAVDAHRSAASFTASTSAARAGALHSPQQAPPPPPRLQQQVFAWGQAGAQTWAWGPVPWQPREDLEGKRCGEGHGHLPGPPERSEGRCGGSCSRPCSGPRAWEPNPDAAEFVPIPAPPGLARPDGGGAPAPPRAQGQPPGKFCIKAKAKAAPSSAASARAPRQPQAAAPPPASAGPVQAAPPLGHSFL</sequence>
<feature type="region of interest" description="Disordered" evidence="1">
    <location>
        <begin position="153"/>
        <end position="181"/>
    </location>
</feature>
<feature type="compositionally biased region" description="Low complexity" evidence="1">
    <location>
        <begin position="426"/>
        <end position="435"/>
    </location>
</feature>
<organism evidence="2 3">
    <name type="scientific">Prorocentrum cordatum</name>
    <dbReference type="NCBI Taxonomy" id="2364126"/>
    <lineage>
        <taxon>Eukaryota</taxon>
        <taxon>Sar</taxon>
        <taxon>Alveolata</taxon>
        <taxon>Dinophyceae</taxon>
        <taxon>Prorocentrales</taxon>
        <taxon>Prorocentraceae</taxon>
        <taxon>Prorocentrum</taxon>
    </lineage>
</organism>
<feature type="region of interest" description="Disordered" evidence="1">
    <location>
        <begin position="426"/>
        <end position="448"/>
    </location>
</feature>
<proteinExistence type="predicted"/>
<dbReference type="Proteomes" id="UP001189429">
    <property type="component" value="Unassembled WGS sequence"/>
</dbReference>
<feature type="compositionally biased region" description="Low complexity" evidence="1">
    <location>
        <begin position="561"/>
        <end position="578"/>
    </location>
</feature>
<evidence type="ECO:0000313" key="3">
    <source>
        <dbReference type="Proteomes" id="UP001189429"/>
    </source>
</evidence>
<dbReference type="Gene3D" id="3.30.460.10">
    <property type="entry name" value="Beta Polymerase, domain 2"/>
    <property type="match status" value="1"/>
</dbReference>
<gene>
    <name evidence="2" type="ORF">PCOR1329_LOCUS85514</name>
</gene>
<protein>
    <recommendedName>
        <fullName evidence="4">Polynucleotide adenylyltransferase</fullName>
    </recommendedName>
</protein>
<dbReference type="SUPFAM" id="SSF81301">
    <property type="entry name" value="Nucleotidyltransferase"/>
    <property type="match status" value="1"/>
</dbReference>
<evidence type="ECO:0000256" key="1">
    <source>
        <dbReference type="SAM" id="MobiDB-lite"/>
    </source>
</evidence>
<name>A0ABN9YFW4_9DINO</name>
<evidence type="ECO:0000313" key="2">
    <source>
        <dbReference type="EMBL" id="CAK0911740.1"/>
    </source>
</evidence>
<feature type="region of interest" description="Disordered" evidence="1">
    <location>
        <begin position="345"/>
        <end position="391"/>
    </location>
</feature>
<feature type="compositionally biased region" description="Basic and acidic residues" evidence="1">
    <location>
        <begin position="168"/>
        <end position="181"/>
    </location>
</feature>
<accession>A0ABN9YFW4</accession>
<feature type="region of interest" description="Disordered" evidence="1">
    <location>
        <begin position="230"/>
        <end position="325"/>
    </location>
</feature>
<feature type="compositionally biased region" description="Low complexity" evidence="1">
    <location>
        <begin position="346"/>
        <end position="365"/>
    </location>
</feature>
<feature type="compositionally biased region" description="Basic and acidic residues" evidence="1">
    <location>
        <begin position="473"/>
        <end position="487"/>
    </location>
</feature>
<evidence type="ECO:0008006" key="4">
    <source>
        <dbReference type="Google" id="ProtNLM"/>
    </source>
</evidence>
<reference evidence="2" key="1">
    <citation type="submission" date="2023-10" db="EMBL/GenBank/DDBJ databases">
        <authorList>
            <person name="Chen Y."/>
            <person name="Shah S."/>
            <person name="Dougan E. K."/>
            <person name="Thang M."/>
            <person name="Chan C."/>
        </authorList>
    </citation>
    <scope>NUCLEOTIDE SEQUENCE [LARGE SCALE GENOMIC DNA]</scope>
</reference>
<feature type="region of interest" description="Disordered" evidence="1">
    <location>
        <begin position="471"/>
        <end position="600"/>
    </location>
</feature>
<feature type="compositionally biased region" description="Gly residues" evidence="1">
    <location>
        <begin position="379"/>
        <end position="391"/>
    </location>
</feature>
<dbReference type="EMBL" id="CAUYUJ010022630">
    <property type="protein sequence ID" value="CAK0911740.1"/>
    <property type="molecule type" value="Genomic_DNA"/>
</dbReference>